<evidence type="ECO:0000313" key="2">
    <source>
        <dbReference type="EMBL" id="VDC23890.1"/>
    </source>
</evidence>
<evidence type="ECO:0000256" key="1">
    <source>
        <dbReference type="SAM" id="MobiDB-lite"/>
    </source>
</evidence>
<dbReference type="RefSeq" id="WP_124091287.1">
    <property type="nucleotide sequence ID" value="NZ_CBCRYA010000003.1"/>
</dbReference>
<keyword evidence="3" id="KW-1185">Reference proteome</keyword>
<dbReference type="AlphaFoldDB" id="A0A3P5WXX5"/>
<dbReference type="Proteomes" id="UP000280861">
    <property type="component" value="Unassembled WGS sequence"/>
</dbReference>
<protein>
    <submittedName>
        <fullName evidence="2">Uncharacterized protein</fullName>
    </submittedName>
</protein>
<sequence>MITLQQDADGFVRMNRHYPASLTIKIAFADGSSGEFSGKVLNKAYDDALADFRTGNGLDDRGFSRAPKSRTNPGNKIDVVPVNPGMTE</sequence>
<dbReference type="EMBL" id="UXAU01000019">
    <property type="protein sequence ID" value="VDC23890.1"/>
    <property type="molecule type" value="Genomic_DNA"/>
</dbReference>
<gene>
    <name evidence="2" type="ORF">PSET11_01332</name>
</gene>
<name>A0A3P5WXX5_9MICC</name>
<accession>A0A3P5WXX5</accession>
<dbReference type="OrthoDB" id="4946960at2"/>
<feature type="region of interest" description="Disordered" evidence="1">
    <location>
        <begin position="55"/>
        <end position="88"/>
    </location>
</feature>
<reference evidence="2 3" key="1">
    <citation type="submission" date="2018-11" db="EMBL/GenBank/DDBJ databases">
        <authorList>
            <person name="Criscuolo A."/>
        </authorList>
    </citation>
    <scope>NUCLEOTIDE SEQUENCE [LARGE SCALE GENOMIC DNA]</scope>
    <source>
        <strain evidence="2">AT11b</strain>
    </source>
</reference>
<organism evidence="2 3">
    <name type="scientific">Arthrobacter ulcerisalmonis</name>
    <dbReference type="NCBI Taxonomy" id="2483813"/>
    <lineage>
        <taxon>Bacteria</taxon>
        <taxon>Bacillati</taxon>
        <taxon>Actinomycetota</taxon>
        <taxon>Actinomycetes</taxon>
        <taxon>Micrococcales</taxon>
        <taxon>Micrococcaceae</taxon>
        <taxon>Arthrobacter</taxon>
    </lineage>
</organism>
<evidence type="ECO:0000313" key="3">
    <source>
        <dbReference type="Proteomes" id="UP000280861"/>
    </source>
</evidence>
<proteinExistence type="predicted"/>